<proteinExistence type="predicted"/>
<dbReference type="InterPro" id="IPR045902">
    <property type="entry name" value="SANBR-like"/>
</dbReference>
<feature type="region of interest" description="Disordered" evidence="1">
    <location>
        <begin position="594"/>
        <end position="625"/>
    </location>
</feature>
<dbReference type="AlphaFoldDB" id="A0AAW1JB52"/>
<sequence>MEASEGTVSDKKETEKISQRKTNSCIIKKSDHPPKFKEDTSKGSEITIKEFLDFLKTAYQVQDNIEGILRSEGLTDIVDWLELKENSLVKPNEIAVQTSDPKVKQDDKKEKKRSDSNEQENGEIKRKLSEVLSEGILDSVLPYLVPVNTTISQRRMSTGKMQDRALLSADERVVRRKSLDSGINTKLPVSKFDSEVEIHVCDEVKNVKKDFTCNQKLLVEQMGYFADVTAGQRLEDMDISVHCDIGIFEWLMRWVKRDTILEGDRPVLDINCAVPVLVSAAFLQMEPLLEECLLFCHENMNDILKTTTSLSCLNDAVLTRLAAMYTNAEVEAIKDRKDKIQSKLFCKLIQSLCESEPESLRGHFATMGRIFKCRFCQQLVSPLIADFLPCLPCCTTLELDGVMTSRHVRDSNWNLTEYVANLQNQLKTWRKVYWRMWGDTHFLYCLTCKKYFPAKQIGWCRFHPDPPQYFTLDAQRAPLPVGRYPCCGERAYRFQLLSDYSGCKFKDHEICTKETRDASISAMLEMYRSLIEETPPELMFPERLTRLVAKDPGNDEDGALECKEDMWWEGIEIIPPRPKLGLLGVFDDSDDVESEIDDVPDDTFSSDDDVSSTSSNTSSTDSIGSEECTIKKVKVPLKRKKLKKRNCRLWQHNMSARSNQDIQRAYEEIALKDMLSILNRRTIASAGVHNSKPSKAFSRHITPPGGVWVRLESEWRDANSGISNQKSRGYGIRARSRK</sequence>
<organism evidence="3 4">
    <name type="scientific">Popillia japonica</name>
    <name type="common">Japanese beetle</name>
    <dbReference type="NCBI Taxonomy" id="7064"/>
    <lineage>
        <taxon>Eukaryota</taxon>
        <taxon>Metazoa</taxon>
        <taxon>Ecdysozoa</taxon>
        <taxon>Arthropoda</taxon>
        <taxon>Hexapoda</taxon>
        <taxon>Insecta</taxon>
        <taxon>Pterygota</taxon>
        <taxon>Neoptera</taxon>
        <taxon>Endopterygota</taxon>
        <taxon>Coleoptera</taxon>
        <taxon>Polyphaga</taxon>
        <taxon>Scarabaeiformia</taxon>
        <taxon>Scarabaeidae</taxon>
        <taxon>Rutelinae</taxon>
        <taxon>Popillia</taxon>
    </lineage>
</organism>
<feature type="region of interest" description="Disordered" evidence="1">
    <location>
        <begin position="92"/>
        <end position="125"/>
    </location>
</feature>
<evidence type="ECO:0000259" key="2">
    <source>
        <dbReference type="Pfam" id="PF11822"/>
    </source>
</evidence>
<reference evidence="3 4" key="1">
    <citation type="journal article" date="2024" name="BMC Genomics">
        <title>De novo assembly and annotation of Popillia japonica's genome with initial clues to its potential as an invasive pest.</title>
        <authorList>
            <person name="Cucini C."/>
            <person name="Boschi S."/>
            <person name="Funari R."/>
            <person name="Cardaioli E."/>
            <person name="Iannotti N."/>
            <person name="Marturano G."/>
            <person name="Paoli F."/>
            <person name="Bruttini M."/>
            <person name="Carapelli A."/>
            <person name="Frati F."/>
            <person name="Nardi F."/>
        </authorList>
    </citation>
    <scope>NUCLEOTIDE SEQUENCE [LARGE SCALE GENOMIC DNA]</scope>
    <source>
        <strain evidence="3">DMR45628</strain>
    </source>
</reference>
<protein>
    <submittedName>
        <fullName evidence="3">SANT and BTB domain regulator of CSR, BTB domain</fullName>
    </submittedName>
</protein>
<keyword evidence="4" id="KW-1185">Reference proteome</keyword>
<feature type="compositionally biased region" description="Low complexity" evidence="1">
    <location>
        <begin position="611"/>
        <end position="622"/>
    </location>
</feature>
<dbReference type="Pfam" id="PF11822">
    <property type="entry name" value="BTB_SANBR"/>
    <property type="match status" value="1"/>
</dbReference>
<accession>A0AAW1JB52</accession>
<feature type="compositionally biased region" description="Basic and acidic residues" evidence="1">
    <location>
        <begin position="101"/>
        <end position="125"/>
    </location>
</feature>
<dbReference type="Proteomes" id="UP001458880">
    <property type="component" value="Unassembled WGS sequence"/>
</dbReference>
<feature type="compositionally biased region" description="Basic and acidic residues" evidence="1">
    <location>
        <begin position="8"/>
        <end position="18"/>
    </location>
</feature>
<dbReference type="PANTHER" id="PTHR20946:SF0">
    <property type="entry name" value="SANT AND BTB DOMAIN REGULATOR OF CLASS SWITCH RECOMBINATION"/>
    <property type="match status" value="1"/>
</dbReference>
<feature type="compositionally biased region" description="Basic and acidic residues" evidence="1">
    <location>
        <begin position="28"/>
        <end position="42"/>
    </location>
</feature>
<dbReference type="InterPro" id="IPR021777">
    <property type="entry name" value="SANBR_BTB"/>
</dbReference>
<evidence type="ECO:0000256" key="1">
    <source>
        <dbReference type="SAM" id="MobiDB-lite"/>
    </source>
</evidence>
<feature type="region of interest" description="Disordered" evidence="1">
    <location>
        <begin position="1"/>
        <end position="42"/>
    </location>
</feature>
<evidence type="ECO:0000313" key="4">
    <source>
        <dbReference type="Proteomes" id="UP001458880"/>
    </source>
</evidence>
<feature type="domain" description="SANT and BTB" evidence="2">
    <location>
        <begin position="196"/>
        <end position="293"/>
    </location>
</feature>
<evidence type="ECO:0000313" key="3">
    <source>
        <dbReference type="EMBL" id="KAK9700511.1"/>
    </source>
</evidence>
<name>A0AAW1JB52_POPJA</name>
<dbReference type="PANTHER" id="PTHR20946">
    <property type="entry name" value="SANT AND BTB DOMAIN REGULATOR OF CLASS SWITCH RECOMBINATION"/>
    <property type="match status" value="1"/>
</dbReference>
<gene>
    <name evidence="3" type="ORF">QE152_g31217</name>
</gene>
<feature type="compositionally biased region" description="Acidic residues" evidence="1">
    <location>
        <begin position="594"/>
        <end position="610"/>
    </location>
</feature>
<comment type="caution">
    <text evidence="3">The sequence shown here is derived from an EMBL/GenBank/DDBJ whole genome shotgun (WGS) entry which is preliminary data.</text>
</comment>
<dbReference type="EMBL" id="JASPKY010000436">
    <property type="protein sequence ID" value="KAK9700511.1"/>
    <property type="molecule type" value="Genomic_DNA"/>
</dbReference>